<dbReference type="Proteomes" id="UP000053429">
    <property type="component" value="Unassembled WGS sequence"/>
</dbReference>
<dbReference type="PROSITE" id="PS50011">
    <property type="entry name" value="PROTEIN_KINASE_DOM"/>
    <property type="match status" value="1"/>
</dbReference>
<name>A0A101U0E8_9ACTN</name>
<evidence type="ECO:0000313" key="8">
    <source>
        <dbReference type="EMBL" id="KUO01916.1"/>
    </source>
</evidence>
<evidence type="ECO:0000256" key="1">
    <source>
        <dbReference type="ARBA" id="ARBA00012513"/>
    </source>
</evidence>
<feature type="region of interest" description="Disordered" evidence="6">
    <location>
        <begin position="575"/>
        <end position="613"/>
    </location>
</feature>
<dbReference type="Pfam" id="PF00656">
    <property type="entry name" value="Peptidase_C14"/>
    <property type="match status" value="1"/>
</dbReference>
<evidence type="ECO:0000313" key="9">
    <source>
        <dbReference type="Proteomes" id="UP000053429"/>
    </source>
</evidence>
<dbReference type="InterPro" id="IPR050660">
    <property type="entry name" value="NEK_Ser/Thr_kinase"/>
</dbReference>
<dbReference type="GO" id="GO:0005524">
    <property type="term" value="F:ATP binding"/>
    <property type="evidence" value="ECO:0007669"/>
    <property type="project" value="UniProtKB-KW"/>
</dbReference>
<keyword evidence="9" id="KW-1185">Reference proteome</keyword>
<reference evidence="8 9" key="1">
    <citation type="submission" date="2015-10" db="EMBL/GenBank/DDBJ databases">
        <title>Draft genome sequence of Streptomyces caeruleatus NRRL B-24802, type strain for the species Streptomyces caeruleatus.</title>
        <authorList>
            <person name="Ruckert C."/>
            <person name="Winkler A."/>
            <person name="Kalinowski J."/>
            <person name="Kampfer P."/>
            <person name="Glaeser S."/>
        </authorList>
    </citation>
    <scope>NUCLEOTIDE SEQUENCE [LARGE SCALE GENOMIC DNA]</scope>
    <source>
        <strain evidence="8 9">NRRL B-24802</strain>
    </source>
</reference>
<dbReference type="InterPro" id="IPR011009">
    <property type="entry name" value="Kinase-like_dom_sf"/>
</dbReference>
<proteinExistence type="predicted"/>
<evidence type="ECO:0000256" key="3">
    <source>
        <dbReference type="ARBA" id="ARBA00022741"/>
    </source>
</evidence>
<dbReference type="EC" id="2.7.11.1" evidence="1"/>
<feature type="region of interest" description="Disordered" evidence="6">
    <location>
        <begin position="645"/>
        <end position="706"/>
    </location>
</feature>
<dbReference type="SUPFAM" id="SSF52129">
    <property type="entry name" value="Caspase-like"/>
    <property type="match status" value="1"/>
</dbReference>
<feature type="domain" description="Protein kinase" evidence="7">
    <location>
        <begin position="289"/>
        <end position="551"/>
    </location>
</feature>
<evidence type="ECO:0000256" key="5">
    <source>
        <dbReference type="ARBA" id="ARBA00022840"/>
    </source>
</evidence>
<evidence type="ECO:0000256" key="2">
    <source>
        <dbReference type="ARBA" id="ARBA00022679"/>
    </source>
</evidence>
<dbReference type="Gene3D" id="3.40.50.1460">
    <property type="match status" value="1"/>
</dbReference>
<dbReference type="RefSeq" id="WP_062720802.1">
    <property type="nucleotide sequence ID" value="NZ_KQ948930.1"/>
</dbReference>
<keyword evidence="4" id="KW-0418">Kinase</keyword>
<organism evidence="8 9">
    <name type="scientific">Streptomyces caeruleatus</name>
    <dbReference type="NCBI Taxonomy" id="661399"/>
    <lineage>
        <taxon>Bacteria</taxon>
        <taxon>Bacillati</taxon>
        <taxon>Actinomycetota</taxon>
        <taxon>Actinomycetes</taxon>
        <taxon>Kitasatosporales</taxon>
        <taxon>Streptomycetaceae</taxon>
        <taxon>Streptomyces</taxon>
    </lineage>
</organism>
<dbReference type="NCBIfam" id="NF047832">
    <property type="entry name" value="caspase_w_EACC1"/>
    <property type="match status" value="1"/>
</dbReference>
<dbReference type="GO" id="GO:0006508">
    <property type="term" value="P:proteolysis"/>
    <property type="evidence" value="ECO:0007669"/>
    <property type="project" value="InterPro"/>
</dbReference>
<dbReference type="CDD" id="cd14014">
    <property type="entry name" value="STKc_PknB_like"/>
    <property type="match status" value="1"/>
</dbReference>
<sequence length="920" mass="98796">MTRRDDIDFGRSRAILLGTSEYTAGFEDRRPMPAALHSLKEMRGLLTGPGEWPKDRIKTFQNQRDSSKVLRDIVQLIDDVDDVLLFYYVGHGQLLHRSNGRFDLGLALTDTSEDAAHRSLTSLRFRELREQIERSNARIKIFILDCCCAGIATRYADPAANVTAYADSATPARGAGTYIWAACGRSQLTYFEDRKGGLTYFTKSLAEAVREAHGEQSLGATVANLHDDVRRRLREASIQNAGDPPVPDLLYSGRPDQFLFVRGQVALRGGEEFRYESLKKGDPHKVGPYVLHARLGMGGAGQVFLAFTPGGQPVAVKVLKAELGQDREFADRFPREIEVAQRVRSSDVAQLVNADPLASEPWLASTYVCGPSLLELVREAGPLPGQDVMLIASGIARALRAIHEAGAVHRDLKPANVMLDETGPKVIDFGIAKSIAATLMTRTNVQLGTPAYRSPEQATGRKSITAKSDIFTLGSTIYFLATGKDAFQAEDPLGIIHLIANEEPDLSGLSPEVRDLVRCCLAKDPDRRPTAAEVVGLCAAAAGPVTPGAYLPVRMAAPAIHSRNQALRRLMQAADVPRPSQQQPPAFTPPPDGSAGPDLGPGIVITPPPPPPTGNPQARAVLLAVLAVVCAILLVWLPGHLADGDDGDGKGGSTLPTSDTSSYTEPDPTDEPEPTDDPTTDPVDTPTPTPTESPSPTSLMETADSGDCLANDGTYAKPDLRFADCGAGVFKVAQALDGTSDTGECSDVADTDYSVSNSYVDRVLCLTYQNGSAYHAEPGDCVYGPNARGTNWSAQGCRTGNFTVKARLTGTSDKSRCESYSGVEQTLTTTTKWDELDVVQCLAMNFPNAAGRAPVGSCLLMTGSGQNTDFQNAACAQANVSVVGRVSQYYNVSYCGSYGWTTWRSGDFPQIAYTVCFKRI</sequence>
<dbReference type="InterPro" id="IPR029030">
    <property type="entry name" value="Caspase-like_dom_sf"/>
</dbReference>
<accession>A0A101U0E8</accession>
<dbReference type="InterPro" id="IPR000719">
    <property type="entry name" value="Prot_kinase_dom"/>
</dbReference>
<evidence type="ECO:0000256" key="4">
    <source>
        <dbReference type="ARBA" id="ARBA00022777"/>
    </source>
</evidence>
<comment type="caution">
    <text evidence="8">The sequence shown here is derived from an EMBL/GenBank/DDBJ whole genome shotgun (WGS) entry which is preliminary data.</text>
</comment>
<dbReference type="EMBL" id="LMWY01000025">
    <property type="protein sequence ID" value="KUO01916.1"/>
    <property type="molecule type" value="Genomic_DNA"/>
</dbReference>
<keyword evidence="3" id="KW-0547">Nucleotide-binding</keyword>
<feature type="compositionally biased region" description="Polar residues" evidence="6">
    <location>
        <begin position="654"/>
        <end position="663"/>
    </location>
</feature>
<dbReference type="STRING" id="661399.AQJ67_22195"/>
<dbReference type="Pfam" id="PF00069">
    <property type="entry name" value="Pkinase"/>
    <property type="match status" value="1"/>
</dbReference>
<dbReference type="SUPFAM" id="SSF56112">
    <property type="entry name" value="Protein kinase-like (PK-like)"/>
    <property type="match status" value="1"/>
</dbReference>
<dbReference type="Gene3D" id="3.30.200.20">
    <property type="entry name" value="Phosphorylase Kinase, domain 1"/>
    <property type="match status" value="1"/>
</dbReference>
<evidence type="ECO:0000259" key="7">
    <source>
        <dbReference type="PROSITE" id="PS50011"/>
    </source>
</evidence>
<dbReference type="SMART" id="SM00220">
    <property type="entry name" value="S_TKc"/>
    <property type="match status" value="1"/>
</dbReference>
<dbReference type="Gene3D" id="1.10.510.10">
    <property type="entry name" value="Transferase(Phosphotransferase) domain 1"/>
    <property type="match status" value="1"/>
</dbReference>
<protein>
    <recommendedName>
        <fullName evidence="1">non-specific serine/threonine protein kinase</fullName>
        <ecNumber evidence="1">2.7.11.1</ecNumber>
    </recommendedName>
</protein>
<dbReference type="GO" id="GO:0004197">
    <property type="term" value="F:cysteine-type endopeptidase activity"/>
    <property type="evidence" value="ECO:0007669"/>
    <property type="project" value="InterPro"/>
</dbReference>
<dbReference type="OrthoDB" id="3700382at2"/>
<dbReference type="AlphaFoldDB" id="A0A101U0E8"/>
<gene>
    <name evidence="8" type="ORF">AQJ67_22195</name>
</gene>
<evidence type="ECO:0000256" key="6">
    <source>
        <dbReference type="SAM" id="MobiDB-lite"/>
    </source>
</evidence>
<feature type="compositionally biased region" description="Acidic residues" evidence="6">
    <location>
        <begin position="667"/>
        <end position="679"/>
    </location>
</feature>
<dbReference type="InterPro" id="IPR011600">
    <property type="entry name" value="Pept_C14_caspase"/>
</dbReference>
<dbReference type="PANTHER" id="PTHR43671:SF13">
    <property type="entry name" value="SERINE_THREONINE-PROTEIN KINASE NEK2"/>
    <property type="match status" value="1"/>
</dbReference>
<keyword evidence="5" id="KW-0067">ATP-binding</keyword>
<dbReference type="PANTHER" id="PTHR43671">
    <property type="entry name" value="SERINE/THREONINE-PROTEIN KINASE NEK"/>
    <property type="match status" value="1"/>
</dbReference>
<keyword evidence="2" id="KW-0808">Transferase</keyword>
<dbReference type="GO" id="GO:0004674">
    <property type="term" value="F:protein serine/threonine kinase activity"/>
    <property type="evidence" value="ECO:0007669"/>
    <property type="project" value="UniProtKB-EC"/>
</dbReference>